<name>A0A415QQQ1_9BACT</name>
<dbReference type="SUPFAM" id="SSF56935">
    <property type="entry name" value="Porins"/>
    <property type="match status" value="1"/>
</dbReference>
<evidence type="ECO:0000256" key="2">
    <source>
        <dbReference type="ARBA" id="ARBA00022448"/>
    </source>
</evidence>
<keyword evidence="6 7" id="KW-0998">Cell outer membrane</keyword>
<evidence type="ECO:0000256" key="1">
    <source>
        <dbReference type="ARBA" id="ARBA00004571"/>
    </source>
</evidence>
<dbReference type="Proteomes" id="UP000286038">
    <property type="component" value="Unassembled WGS sequence"/>
</dbReference>
<dbReference type="EMBL" id="QRPV01000002">
    <property type="protein sequence ID" value="RHM47009.1"/>
    <property type="molecule type" value="Genomic_DNA"/>
</dbReference>
<dbReference type="Pfam" id="PF07715">
    <property type="entry name" value="Plug"/>
    <property type="match status" value="1"/>
</dbReference>
<evidence type="ECO:0000313" key="9">
    <source>
        <dbReference type="EMBL" id="RGV35513.1"/>
    </source>
</evidence>
<dbReference type="InterPro" id="IPR039426">
    <property type="entry name" value="TonB-dep_rcpt-like"/>
</dbReference>
<keyword evidence="3 7" id="KW-1134">Transmembrane beta strand</keyword>
<dbReference type="InterPro" id="IPR036942">
    <property type="entry name" value="Beta-barrel_TonB_sf"/>
</dbReference>
<protein>
    <submittedName>
        <fullName evidence="10">SusC/RagA family TonB-linked outer membrane protein</fullName>
    </submittedName>
</protein>
<dbReference type="SUPFAM" id="SSF49464">
    <property type="entry name" value="Carboxypeptidase regulatory domain-like"/>
    <property type="match status" value="1"/>
</dbReference>
<feature type="domain" description="TonB-dependent receptor plug" evidence="8">
    <location>
        <begin position="165"/>
        <end position="283"/>
    </location>
</feature>
<dbReference type="Gene3D" id="2.60.40.1120">
    <property type="entry name" value="Carboxypeptidase-like, regulatory domain"/>
    <property type="match status" value="1"/>
</dbReference>
<keyword evidence="4 7" id="KW-0812">Transmembrane</keyword>
<dbReference type="Gene3D" id="2.40.170.20">
    <property type="entry name" value="TonB-dependent receptor, beta-barrel domain"/>
    <property type="match status" value="1"/>
</dbReference>
<keyword evidence="2 7" id="KW-0813">Transport</keyword>
<dbReference type="Gene3D" id="2.170.130.10">
    <property type="entry name" value="TonB-dependent receptor, plug domain"/>
    <property type="match status" value="1"/>
</dbReference>
<dbReference type="NCBIfam" id="TIGR04056">
    <property type="entry name" value="OMP_RagA_SusC"/>
    <property type="match status" value="1"/>
</dbReference>
<reference evidence="11 12" key="1">
    <citation type="submission" date="2018-08" db="EMBL/GenBank/DDBJ databases">
        <title>A genome reference for cultivated species of the human gut microbiota.</title>
        <authorList>
            <person name="Zou Y."/>
            <person name="Xue W."/>
            <person name="Luo G."/>
        </authorList>
    </citation>
    <scope>NUCLEOTIDE SEQUENCE [LARGE SCALE GENOMIC DNA]</scope>
    <source>
        <strain evidence="9 11">AF14-49</strain>
        <strain evidence="10 12">AF34-33</strain>
    </source>
</reference>
<dbReference type="InterPro" id="IPR037066">
    <property type="entry name" value="Plug_dom_sf"/>
</dbReference>
<dbReference type="Pfam" id="PF13715">
    <property type="entry name" value="CarbopepD_reg_2"/>
    <property type="match status" value="1"/>
</dbReference>
<evidence type="ECO:0000313" key="11">
    <source>
        <dbReference type="Proteomes" id="UP000283589"/>
    </source>
</evidence>
<dbReference type="NCBIfam" id="TIGR04057">
    <property type="entry name" value="SusC_RagA_signa"/>
    <property type="match status" value="1"/>
</dbReference>
<evidence type="ECO:0000313" key="12">
    <source>
        <dbReference type="Proteomes" id="UP000286038"/>
    </source>
</evidence>
<dbReference type="GO" id="GO:0009279">
    <property type="term" value="C:cell outer membrane"/>
    <property type="evidence" value="ECO:0007669"/>
    <property type="project" value="UniProtKB-SubCell"/>
</dbReference>
<dbReference type="EMBL" id="QRZA01000004">
    <property type="protein sequence ID" value="RGV35513.1"/>
    <property type="molecule type" value="Genomic_DNA"/>
</dbReference>
<dbReference type="AlphaFoldDB" id="A0A415QQQ1"/>
<evidence type="ECO:0000256" key="7">
    <source>
        <dbReference type="PROSITE-ProRule" id="PRU01360"/>
    </source>
</evidence>
<dbReference type="PROSITE" id="PS52016">
    <property type="entry name" value="TONB_DEPENDENT_REC_3"/>
    <property type="match status" value="1"/>
</dbReference>
<organism evidence="10 12">
    <name type="scientific">Butyricimonas virosa</name>
    <dbReference type="NCBI Taxonomy" id="544645"/>
    <lineage>
        <taxon>Bacteria</taxon>
        <taxon>Pseudomonadati</taxon>
        <taxon>Bacteroidota</taxon>
        <taxon>Bacteroidia</taxon>
        <taxon>Bacteroidales</taxon>
        <taxon>Odoribacteraceae</taxon>
        <taxon>Butyricimonas</taxon>
    </lineage>
</organism>
<evidence type="ECO:0000256" key="3">
    <source>
        <dbReference type="ARBA" id="ARBA00022452"/>
    </source>
</evidence>
<evidence type="ECO:0000256" key="5">
    <source>
        <dbReference type="ARBA" id="ARBA00023136"/>
    </source>
</evidence>
<proteinExistence type="inferred from homology"/>
<keyword evidence="5 7" id="KW-0472">Membrane</keyword>
<dbReference type="InterPro" id="IPR023997">
    <property type="entry name" value="TonB-dep_OMP_SusC/RagA_CS"/>
</dbReference>
<dbReference type="InterPro" id="IPR023996">
    <property type="entry name" value="TonB-dep_OMP_SusC/RagA"/>
</dbReference>
<gene>
    <name evidence="9" type="ORF">DWW18_04910</name>
    <name evidence="10" type="ORF">DWZ68_02720</name>
</gene>
<sequence length="1056" mass="118871">MEEFVKQVKEQTGVTFFYNDDALAVIEPITIRREKVTLEEVLKEVVGAKGFTFVIDDNTVVIKKEVPQPQRQVILGVIVDENGETLPGVTVQVKGTTLGTSTDMEGKFTLMLPDQKDLRLIFSFIGMESQEIAYTGQKELRVVMKEAQTEVEEVVVTGMFTRKANSYTGSVSTVKGEALRAVGNGNILSSLKNIDPSFLMVENLEAGSDPNALPDFQMRGQTGFAEVASEYQENPNQPLFILDGFETTLTKILDLDMNLVESVTLLKDATAKAIYGAKAANGVVVIETKQPEKGKMRITYTGSLDVEAPDLSSYDLCNAREKLQAEYLAGFYTTESATDQMALDQKYSDMVRRIEAGVNTYWLEKPLRIGTGQKHSLYMEGGDDYMLYGVDLSYNSVAGVMKGSGRNTLSGGVTLSYRTEKFLFRNKLTILDNKSNDSPYGSFDLYAALNPYNAIYDEEGKINSSWSNLVTEYNYWEDGKINTRFEERYTTITENFYAEWQVRDNLRLTARFGLTKTDKDNERYTPAEHTDFVTYTSEERLALRGRYYVQQRKDNSISGDLGVAYSVNLDKHVLFLNAQYSMSRQKYDYYSVEAEGLANDNMDHISMAVQYYGTQPTGGEGITRDLGVVGSANYSYDNRYLLDVNYRLTGSSDFGADKRWGHFYSFGAGWNVHEEKFLKDVVWINRIKLRASTGYTGSQGFSTYAAVPTVNYYQSGYRGQLGSYLLGLANPDLAWQKKYDNNLGIDVTFLDGSLNGRFDWYVSTTKGTITNVTTPPSTGFASYTANLGEVENKGWEAYLNWRVWNEKASMSYVTLYVSASGNENTLKKVSNSLKSMNDVTDKDYDEKSENTSVPVRYEEGASMSTIWVVKSLGIDPETGKEVFRKKDGSLTYDWDSRDYVDGGDTRPKVSGNFGINAEWHGIGLNAGFTWRLGGQIYNTTLLNKVENADVHKNVDRRVFTDRWNTPGQVARFKAISDDSSTQPTSRFVEDYNLLTFSSLNVYYDFRECGFVKNSFLQRMKATFYMNDIATISSVKTERGTSYPFARTFSFSLQVTF</sequence>
<evidence type="ECO:0000256" key="6">
    <source>
        <dbReference type="ARBA" id="ARBA00023237"/>
    </source>
</evidence>
<accession>A0A415QQQ1</accession>
<dbReference type="InterPro" id="IPR012910">
    <property type="entry name" value="Plug_dom"/>
</dbReference>
<evidence type="ECO:0000259" key="8">
    <source>
        <dbReference type="Pfam" id="PF07715"/>
    </source>
</evidence>
<comment type="similarity">
    <text evidence="7">Belongs to the TonB-dependent receptor family.</text>
</comment>
<dbReference type="InterPro" id="IPR008969">
    <property type="entry name" value="CarboxyPept-like_regulatory"/>
</dbReference>
<comment type="caution">
    <text evidence="10">The sequence shown here is derived from an EMBL/GenBank/DDBJ whole genome shotgun (WGS) entry which is preliminary data.</text>
</comment>
<evidence type="ECO:0000313" key="10">
    <source>
        <dbReference type="EMBL" id="RHM47009.1"/>
    </source>
</evidence>
<comment type="subcellular location">
    <subcellularLocation>
        <location evidence="1 7">Cell outer membrane</location>
        <topology evidence="1 7">Multi-pass membrane protein</topology>
    </subcellularLocation>
</comment>
<evidence type="ECO:0000256" key="4">
    <source>
        <dbReference type="ARBA" id="ARBA00022692"/>
    </source>
</evidence>
<dbReference type="Proteomes" id="UP000283589">
    <property type="component" value="Unassembled WGS sequence"/>
</dbReference>